<dbReference type="Proteomes" id="UP000494110">
    <property type="component" value="Unassembled WGS sequence"/>
</dbReference>
<proteinExistence type="inferred from homology"/>
<dbReference type="RefSeq" id="WP_175011086.1">
    <property type="nucleotide sequence ID" value="NZ_CABVQN010000003.1"/>
</dbReference>
<evidence type="ECO:0000313" key="8">
    <source>
        <dbReference type="Proteomes" id="UP000494110"/>
    </source>
</evidence>
<dbReference type="InterPro" id="IPR005119">
    <property type="entry name" value="LysR_subst-bd"/>
</dbReference>
<keyword evidence="3" id="KW-0238">DNA-binding</keyword>
<comment type="similarity">
    <text evidence="1">Belongs to the LysR transcriptional regulatory family.</text>
</comment>
<dbReference type="Gene3D" id="1.10.10.10">
    <property type="entry name" value="Winged helix-like DNA-binding domain superfamily/Winged helix DNA-binding domain"/>
    <property type="match status" value="1"/>
</dbReference>
<dbReference type="Pfam" id="PF00126">
    <property type="entry name" value="HTH_1"/>
    <property type="match status" value="1"/>
</dbReference>
<evidence type="ECO:0000256" key="5">
    <source>
        <dbReference type="SAM" id="Coils"/>
    </source>
</evidence>
<accession>A0A6P2V9A5</accession>
<keyword evidence="2" id="KW-0805">Transcription regulation</keyword>
<dbReference type="PANTHER" id="PTHR30346:SF29">
    <property type="entry name" value="LYSR SUBSTRATE-BINDING"/>
    <property type="match status" value="1"/>
</dbReference>
<reference evidence="7 8" key="1">
    <citation type="submission" date="2019-09" db="EMBL/GenBank/DDBJ databases">
        <authorList>
            <person name="Depoorter E."/>
        </authorList>
    </citation>
    <scope>NUCLEOTIDE SEQUENCE [LARGE SCALE GENOMIC DNA]</scope>
    <source>
        <strain evidence="7">R-39750</strain>
    </source>
</reference>
<dbReference type="InterPro" id="IPR036388">
    <property type="entry name" value="WH-like_DNA-bd_sf"/>
</dbReference>
<dbReference type="GO" id="GO:0032993">
    <property type="term" value="C:protein-DNA complex"/>
    <property type="evidence" value="ECO:0007669"/>
    <property type="project" value="TreeGrafter"/>
</dbReference>
<protein>
    <submittedName>
        <fullName evidence="7">LysR family transcriptional regulator</fullName>
    </submittedName>
</protein>
<dbReference type="SUPFAM" id="SSF53850">
    <property type="entry name" value="Periplasmic binding protein-like II"/>
    <property type="match status" value="1"/>
</dbReference>
<dbReference type="EMBL" id="CABVQN010000003">
    <property type="protein sequence ID" value="VWC76834.1"/>
    <property type="molecule type" value="Genomic_DNA"/>
</dbReference>
<dbReference type="PANTHER" id="PTHR30346">
    <property type="entry name" value="TRANSCRIPTIONAL DUAL REGULATOR HCAR-RELATED"/>
    <property type="match status" value="1"/>
</dbReference>
<evidence type="ECO:0000256" key="1">
    <source>
        <dbReference type="ARBA" id="ARBA00009437"/>
    </source>
</evidence>
<keyword evidence="4" id="KW-0804">Transcription</keyword>
<dbReference type="InterPro" id="IPR000847">
    <property type="entry name" value="LysR_HTH_N"/>
</dbReference>
<feature type="coiled-coil region" evidence="5">
    <location>
        <begin position="68"/>
        <end position="95"/>
    </location>
</feature>
<dbReference type="FunFam" id="1.10.10.10:FF:000001">
    <property type="entry name" value="LysR family transcriptional regulator"/>
    <property type="match status" value="1"/>
</dbReference>
<dbReference type="GO" id="GO:0003677">
    <property type="term" value="F:DNA binding"/>
    <property type="evidence" value="ECO:0007669"/>
    <property type="project" value="UniProtKB-KW"/>
</dbReference>
<organism evidence="7 8">
    <name type="scientific">Burkholderia lata (strain ATCC 17760 / DSM 23089 / LMG 22485 / NCIMB 9086 / R18194 / 383)</name>
    <dbReference type="NCBI Taxonomy" id="482957"/>
    <lineage>
        <taxon>Bacteria</taxon>
        <taxon>Pseudomonadati</taxon>
        <taxon>Pseudomonadota</taxon>
        <taxon>Betaproteobacteria</taxon>
        <taxon>Burkholderiales</taxon>
        <taxon>Burkholderiaceae</taxon>
        <taxon>Burkholderia</taxon>
        <taxon>Burkholderia cepacia complex</taxon>
    </lineage>
</organism>
<dbReference type="SUPFAM" id="SSF46785">
    <property type="entry name" value="Winged helix' DNA-binding domain"/>
    <property type="match status" value="1"/>
</dbReference>
<evidence type="ECO:0000256" key="4">
    <source>
        <dbReference type="ARBA" id="ARBA00023163"/>
    </source>
</evidence>
<name>A0A6P2V9A5_BURL3</name>
<feature type="domain" description="HTH lysR-type" evidence="6">
    <location>
        <begin position="1"/>
        <end position="58"/>
    </location>
</feature>
<evidence type="ECO:0000256" key="2">
    <source>
        <dbReference type="ARBA" id="ARBA00023015"/>
    </source>
</evidence>
<dbReference type="Pfam" id="PF03466">
    <property type="entry name" value="LysR_substrate"/>
    <property type="match status" value="1"/>
</dbReference>
<evidence type="ECO:0000259" key="6">
    <source>
        <dbReference type="PROSITE" id="PS50931"/>
    </source>
</evidence>
<dbReference type="GO" id="GO:0003700">
    <property type="term" value="F:DNA-binding transcription factor activity"/>
    <property type="evidence" value="ECO:0007669"/>
    <property type="project" value="InterPro"/>
</dbReference>
<evidence type="ECO:0000256" key="3">
    <source>
        <dbReference type="ARBA" id="ARBA00023125"/>
    </source>
</evidence>
<dbReference type="PROSITE" id="PS50931">
    <property type="entry name" value="HTH_LYSR"/>
    <property type="match status" value="1"/>
</dbReference>
<evidence type="ECO:0000313" key="7">
    <source>
        <dbReference type="EMBL" id="VWC76834.1"/>
    </source>
</evidence>
<keyword evidence="5" id="KW-0175">Coiled coil</keyword>
<sequence length="300" mass="32642">MDVGRLRALLELDRCGTIAAAAEALCITPSAVSQQIAQLEQEADVKLTERIGRGVRLTPAGQTLVEYANRIMGVLDEARSELAKLRQEIAGELRVAAFPSVASAVLPHTIQTLRSTYPRLDIILEELEPSDGLAALRSWRADIAVIDDLSLIVGDKQENIGVVPLAEDILCVALSTDHPLSTRASLTVADLRHEAWAIDSTSSMFGDFIINLCRRAGYMPQINAKCRGFEMVGSMVASGCSVSIVGGLRLLRPPAGITWVKLKPEIRRKIYVAFRHGERNHPTINAFVDEIVRTAAKLIG</sequence>
<dbReference type="AlphaFoldDB" id="A0A6P2V9A5"/>
<gene>
    <name evidence="7" type="ORF">BLA39750_00936</name>
</gene>
<dbReference type="CDD" id="cd08423">
    <property type="entry name" value="PBP2_LTTR_like_6"/>
    <property type="match status" value="1"/>
</dbReference>
<dbReference type="Gene3D" id="3.40.190.10">
    <property type="entry name" value="Periplasmic binding protein-like II"/>
    <property type="match status" value="2"/>
</dbReference>
<dbReference type="InterPro" id="IPR036390">
    <property type="entry name" value="WH_DNA-bd_sf"/>
</dbReference>